<evidence type="ECO:0000313" key="1">
    <source>
        <dbReference type="EMBL" id="SFP51100.1"/>
    </source>
</evidence>
<dbReference type="SUPFAM" id="SSF53448">
    <property type="entry name" value="Nucleotide-diphospho-sugar transferases"/>
    <property type="match status" value="1"/>
</dbReference>
<dbReference type="InterPro" id="IPR003329">
    <property type="entry name" value="Cytidylyl_trans"/>
</dbReference>
<name>A0A1I5QYB4_9EURY</name>
<accession>A0A1I5QYB4</accession>
<dbReference type="Gene3D" id="3.90.550.10">
    <property type="entry name" value="Spore Coat Polysaccharide Biosynthesis Protein SpsA, Chain A"/>
    <property type="match status" value="1"/>
</dbReference>
<dbReference type="OrthoDB" id="10155at2157"/>
<dbReference type="PANTHER" id="PTHR42866">
    <property type="entry name" value="3-DEOXY-MANNO-OCTULOSONATE CYTIDYLYLTRANSFERASE"/>
    <property type="match status" value="1"/>
</dbReference>
<dbReference type="Proteomes" id="UP000183769">
    <property type="component" value="Unassembled WGS sequence"/>
</dbReference>
<protein>
    <submittedName>
        <fullName evidence="1">Spore coat polysaccharide biosynthesis protein SpsF</fullName>
    </submittedName>
</protein>
<organism evidence="1 2">
    <name type="scientific">Halolamina pelagica</name>
    <dbReference type="NCBI Taxonomy" id="699431"/>
    <lineage>
        <taxon>Archaea</taxon>
        <taxon>Methanobacteriati</taxon>
        <taxon>Methanobacteriota</taxon>
        <taxon>Stenosarchaea group</taxon>
        <taxon>Halobacteria</taxon>
        <taxon>Halobacteriales</taxon>
        <taxon>Haloferacaceae</taxon>
    </lineage>
</organism>
<gene>
    <name evidence="1" type="ORF">SAMN05216277_104146</name>
</gene>
<dbReference type="GO" id="GO:0005829">
    <property type="term" value="C:cytosol"/>
    <property type="evidence" value="ECO:0007669"/>
    <property type="project" value="TreeGrafter"/>
</dbReference>
<dbReference type="AlphaFoldDB" id="A0A1I5QYB4"/>
<dbReference type="PANTHER" id="PTHR42866:SF1">
    <property type="entry name" value="SPORE COAT POLYSACCHARIDE BIOSYNTHESIS PROTEIN SPSF"/>
    <property type="match status" value="1"/>
</dbReference>
<dbReference type="InterPro" id="IPR029044">
    <property type="entry name" value="Nucleotide-diphossugar_trans"/>
</dbReference>
<reference evidence="2" key="1">
    <citation type="submission" date="2016-10" db="EMBL/GenBank/DDBJ databases">
        <authorList>
            <person name="Varghese N."/>
            <person name="Submissions S."/>
        </authorList>
    </citation>
    <scope>NUCLEOTIDE SEQUENCE [LARGE SCALE GENOMIC DNA]</scope>
    <source>
        <strain evidence="2">CGMCC 1.10329</strain>
    </source>
</reference>
<keyword evidence="2" id="KW-1185">Reference proteome</keyword>
<sequence length="216" mass="24117">MNVVASIQARLGSTRLPGKVLYPLGEKRILERCIDRAKQADSIDKVVVAVGDRPENDALREFCDRYNVSYSVGPEDDLLSRHLSVSKETDCDILVRITADCPFLPSQEIDRVVNEHSSNDSRYTTNVTDQMPIGTAVDAINPDVLEELDELGETHPVKRPRSDTDEWKTTFTSNESWSSVPDVDLAVDTPNDYWTLVDALDAVGDDFSEVADWISE</sequence>
<evidence type="ECO:0000313" key="2">
    <source>
        <dbReference type="Proteomes" id="UP000183769"/>
    </source>
</evidence>
<proteinExistence type="predicted"/>
<dbReference type="Pfam" id="PF02348">
    <property type="entry name" value="CTP_transf_3"/>
    <property type="match status" value="1"/>
</dbReference>
<dbReference type="RefSeq" id="WP_074877142.1">
    <property type="nucleotide sequence ID" value="NZ_FOXI01000004.1"/>
</dbReference>
<dbReference type="EMBL" id="FOXI01000004">
    <property type="protein sequence ID" value="SFP51100.1"/>
    <property type="molecule type" value="Genomic_DNA"/>
</dbReference>